<comment type="caution">
    <text evidence="8">The sequence shown here is derived from an EMBL/GenBank/DDBJ whole genome shotgun (WGS) entry which is preliminary data.</text>
</comment>
<feature type="domain" description="PHD-type" evidence="7">
    <location>
        <begin position="275"/>
        <end position="387"/>
    </location>
</feature>
<feature type="compositionally biased region" description="Polar residues" evidence="5">
    <location>
        <begin position="17"/>
        <end position="34"/>
    </location>
</feature>
<evidence type="ECO:0000256" key="4">
    <source>
        <dbReference type="PROSITE-ProRule" id="PRU00146"/>
    </source>
</evidence>
<reference evidence="8 9" key="1">
    <citation type="journal article" date="2024" name="G3 (Bethesda)">
        <title>Genome assembly of Hibiscus sabdariffa L. provides insights into metabolisms of medicinal natural products.</title>
        <authorList>
            <person name="Kim T."/>
        </authorList>
    </citation>
    <scope>NUCLEOTIDE SEQUENCE [LARGE SCALE GENOMIC DNA]</scope>
    <source>
        <strain evidence="8">TK-2024</strain>
        <tissue evidence="8">Old leaves</tissue>
    </source>
</reference>
<dbReference type="CDD" id="cd15492">
    <property type="entry name" value="PHD_BRPF_JADE_like"/>
    <property type="match status" value="1"/>
</dbReference>
<gene>
    <name evidence="8" type="ORF">V6N12_069643</name>
</gene>
<evidence type="ECO:0000256" key="3">
    <source>
        <dbReference type="ARBA" id="ARBA00022833"/>
    </source>
</evidence>
<dbReference type="InterPro" id="IPR034732">
    <property type="entry name" value="EPHD"/>
</dbReference>
<dbReference type="InterPro" id="IPR050701">
    <property type="entry name" value="Histone_Mod_Regulator"/>
</dbReference>
<dbReference type="InterPro" id="IPR019787">
    <property type="entry name" value="Znf_PHD-finger"/>
</dbReference>
<feature type="compositionally biased region" description="Basic and acidic residues" evidence="5">
    <location>
        <begin position="169"/>
        <end position="178"/>
    </location>
</feature>
<accession>A0ABR2FEM3</accession>
<dbReference type="EMBL" id="JBBPBM010000006">
    <property type="protein sequence ID" value="KAK8579316.1"/>
    <property type="molecule type" value="Genomic_DNA"/>
</dbReference>
<dbReference type="Proteomes" id="UP001472677">
    <property type="component" value="Unassembled WGS sequence"/>
</dbReference>
<evidence type="ECO:0000256" key="2">
    <source>
        <dbReference type="ARBA" id="ARBA00022771"/>
    </source>
</evidence>
<name>A0ABR2FEM3_9ROSI</name>
<evidence type="ECO:0000256" key="1">
    <source>
        <dbReference type="ARBA" id="ARBA00022723"/>
    </source>
</evidence>
<dbReference type="CDD" id="cd15571">
    <property type="entry name" value="ePHD"/>
    <property type="match status" value="1"/>
</dbReference>
<dbReference type="SUPFAM" id="SSF57903">
    <property type="entry name" value="FYVE/PHD zinc finger"/>
    <property type="match status" value="1"/>
</dbReference>
<evidence type="ECO:0000313" key="9">
    <source>
        <dbReference type="Proteomes" id="UP001472677"/>
    </source>
</evidence>
<dbReference type="PROSITE" id="PS50016">
    <property type="entry name" value="ZF_PHD_2"/>
    <property type="match status" value="1"/>
</dbReference>
<dbReference type="InterPro" id="IPR011011">
    <property type="entry name" value="Znf_FYVE_PHD"/>
</dbReference>
<feature type="domain" description="PHD-type" evidence="6">
    <location>
        <begin position="212"/>
        <end position="265"/>
    </location>
</feature>
<dbReference type="InterPro" id="IPR013083">
    <property type="entry name" value="Znf_RING/FYVE/PHD"/>
</dbReference>
<protein>
    <submittedName>
        <fullName evidence="8">Uncharacterized protein</fullName>
    </submittedName>
</protein>
<keyword evidence="3" id="KW-0862">Zinc</keyword>
<dbReference type="PANTHER" id="PTHR13793:SF148">
    <property type="entry name" value="RING_FYVE_PHD ZINC FINGER SUPERFAMILY PROTEIN"/>
    <property type="match status" value="1"/>
</dbReference>
<organism evidence="8 9">
    <name type="scientific">Hibiscus sabdariffa</name>
    <name type="common">roselle</name>
    <dbReference type="NCBI Taxonomy" id="183260"/>
    <lineage>
        <taxon>Eukaryota</taxon>
        <taxon>Viridiplantae</taxon>
        <taxon>Streptophyta</taxon>
        <taxon>Embryophyta</taxon>
        <taxon>Tracheophyta</taxon>
        <taxon>Spermatophyta</taxon>
        <taxon>Magnoliopsida</taxon>
        <taxon>eudicotyledons</taxon>
        <taxon>Gunneridae</taxon>
        <taxon>Pentapetalae</taxon>
        <taxon>rosids</taxon>
        <taxon>malvids</taxon>
        <taxon>Malvales</taxon>
        <taxon>Malvaceae</taxon>
        <taxon>Malvoideae</taxon>
        <taxon>Hibiscus</taxon>
    </lineage>
</organism>
<evidence type="ECO:0000259" key="7">
    <source>
        <dbReference type="PROSITE" id="PS51805"/>
    </source>
</evidence>
<keyword evidence="9" id="KW-1185">Reference proteome</keyword>
<feature type="region of interest" description="Disordered" evidence="5">
    <location>
        <begin position="169"/>
        <end position="208"/>
    </location>
</feature>
<proteinExistence type="predicted"/>
<keyword evidence="1" id="KW-0479">Metal-binding</keyword>
<feature type="region of interest" description="Disordered" evidence="5">
    <location>
        <begin position="1"/>
        <end position="52"/>
    </location>
</feature>
<sequence length="482" mass="55139">MDSRSQVLPPLKRFRLLQQQEQGGDNEFNGSKANSFRLPAKKRKESRDVPVGETTSYCLPAKKRIWAFQPDFDSGKPLLPFDLNVEYEKQVELEGNRRNPTCKSPKKCIFVAQNESLNKSIENCPQKCMKTRQEEENKENEIPVAVKTPLPKSPKRCIHDVKKEILKENKKTQSEKSHQKCINISREEDKENEIPTFEEASKEDEEEEEEDGILCDICKSTDGDPKDPIVFCDGCDLMVHSTCYGNPLIKQIPEGDWFCNLCLASKPEKSKNGKPFSCCLCPTKVGAMKPTTVEGKWAHLVCALLVPEVFFEDPEGRERIDYSRVPEKRWKGKCYVCKTRKGCVMECSEPKCGLEFHVTCGLSEDLCIEYKEGKKGAVVAGFCKSHTELWKKVHFLHNLDAHFVIIHATTDREVQDRSKRLAQQNLLKLEWDVKIGKISQVHNKAVDVSWLELIVRRFNDKLREEKAMGEQERRVLMGGVTG</sequence>
<dbReference type="PROSITE" id="PS51805">
    <property type="entry name" value="EPHD"/>
    <property type="match status" value="1"/>
</dbReference>
<keyword evidence="2 4" id="KW-0863">Zinc-finger</keyword>
<evidence type="ECO:0000313" key="8">
    <source>
        <dbReference type="EMBL" id="KAK8579316.1"/>
    </source>
</evidence>
<dbReference type="Pfam" id="PF00628">
    <property type="entry name" value="PHD"/>
    <property type="match status" value="1"/>
</dbReference>
<evidence type="ECO:0000256" key="5">
    <source>
        <dbReference type="SAM" id="MobiDB-lite"/>
    </source>
</evidence>
<dbReference type="PANTHER" id="PTHR13793">
    <property type="entry name" value="PHD FINGER PROTEINS"/>
    <property type="match status" value="1"/>
</dbReference>
<dbReference type="InterPro" id="IPR001965">
    <property type="entry name" value="Znf_PHD"/>
</dbReference>
<dbReference type="Gene3D" id="3.30.40.10">
    <property type="entry name" value="Zinc/RING finger domain, C3HC4 (zinc finger)"/>
    <property type="match status" value="2"/>
</dbReference>
<dbReference type="SMART" id="SM00249">
    <property type="entry name" value="PHD"/>
    <property type="match status" value="2"/>
</dbReference>
<evidence type="ECO:0000259" key="6">
    <source>
        <dbReference type="PROSITE" id="PS50016"/>
    </source>
</evidence>
<dbReference type="Pfam" id="PF13832">
    <property type="entry name" value="zf-HC5HC2H_2"/>
    <property type="match status" value="1"/>
</dbReference>